<protein>
    <submittedName>
        <fullName evidence="1">Uncharacterized protein</fullName>
    </submittedName>
</protein>
<dbReference type="AlphaFoldDB" id="A0A8G1RWP4"/>
<gene>
    <name evidence="1" type="ORF">BO72DRAFT_456299</name>
</gene>
<dbReference type="VEuPathDB" id="FungiDB:BO72DRAFT_456299"/>
<reference evidence="1 2" key="1">
    <citation type="submission" date="2018-02" db="EMBL/GenBank/DDBJ databases">
        <title>The genomes of Aspergillus section Nigri reveals drivers in fungal speciation.</title>
        <authorList>
            <consortium name="DOE Joint Genome Institute"/>
            <person name="Vesth T.C."/>
            <person name="Nybo J."/>
            <person name="Theobald S."/>
            <person name="Brandl J."/>
            <person name="Frisvad J.C."/>
            <person name="Nielsen K.F."/>
            <person name="Lyhne E.K."/>
            <person name="Kogle M.E."/>
            <person name="Kuo A."/>
            <person name="Riley R."/>
            <person name="Clum A."/>
            <person name="Nolan M."/>
            <person name="Lipzen A."/>
            <person name="Salamov A."/>
            <person name="Henrissat B."/>
            <person name="Wiebenga A."/>
            <person name="De vries R.P."/>
            <person name="Grigoriev I.V."/>
            <person name="Mortensen U.H."/>
            <person name="Andersen M.R."/>
            <person name="Baker S.E."/>
        </authorList>
    </citation>
    <scope>NUCLEOTIDE SEQUENCE [LARGE SCALE GENOMIC DNA]</scope>
    <source>
        <strain evidence="1 2">CBS 313.89</strain>
    </source>
</reference>
<keyword evidence="2" id="KW-1185">Reference proteome</keyword>
<dbReference type="GeneID" id="63863597"/>
<organism evidence="1 2">
    <name type="scientific">Aspergillus fijiensis CBS 313.89</name>
    <dbReference type="NCBI Taxonomy" id="1448319"/>
    <lineage>
        <taxon>Eukaryota</taxon>
        <taxon>Fungi</taxon>
        <taxon>Dikarya</taxon>
        <taxon>Ascomycota</taxon>
        <taxon>Pezizomycotina</taxon>
        <taxon>Eurotiomycetes</taxon>
        <taxon>Eurotiomycetidae</taxon>
        <taxon>Eurotiales</taxon>
        <taxon>Aspergillaceae</taxon>
        <taxon>Aspergillus</taxon>
    </lineage>
</organism>
<name>A0A8G1RWP4_9EURO</name>
<dbReference type="RefSeq" id="XP_040804423.1">
    <property type="nucleotide sequence ID" value="XM_040946264.1"/>
</dbReference>
<sequence>MFEVKAVGMTRTEQVRTARLTQKYLSCDRGVAMLWIKVQMDVTASMINCRVTDSIAADALTVSVSMQPEAMHSWFGAIQPHATQGADAARANLLTLIARGWTAGLGLNAISRKVDQHDLITWQWSLHVSALVSPQHAWFMPIPSKPRARHWHIPRHGLTSWRYTA</sequence>
<dbReference type="Proteomes" id="UP000249789">
    <property type="component" value="Unassembled WGS sequence"/>
</dbReference>
<evidence type="ECO:0000313" key="2">
    <source>
        <dbReference type="Proteomes" id="UP000249789"/>
    </source>
</evidence>
<accession>A0A8G1RWP4</accession>
<dbReference type="EMBL" id="KZ824629">
    <property type="protein sequence ID" value="RAK80413.1"/>
    <property type="molecule type" value="Genomic_DNA"/>
</dbReference>
<evidence type="ECO:0000313" key="1">
    <source>
        <dbReference type="EMBL" id="RAK80413.1"/>
    </source>
</evidence>
<proteinExistence type="predicted"/>